<dbReference type="WBParaSite" id="SMUV_0000921101-mRNA-1">
    <property type="protein sequence ID" value="SMUV_0000921101-mRNA-1"/>
    <property type="gene ID" value="SMUV_0000921101"/>
</dbReference>
<dbReference type="Pfam" id="PF02100">
    <property type="entry name" value="ODC_AZ"/>
    <property type="match status" value="1"/>
</dbReference>
<comment type="similarity">
    <text evidence="1">Belongs to the ODC antizyme family.</text>
</comment>
<evidence type="ECO:0000256" key="5">
    <source>
        <dbReference type="SAM" id="SignalP"/>
    </source>
</evidence>
<dbReference type="SUPFAM" id="SSF55729">
    <property type="entry name" value="Acyl-CoA N-acyltransferases (Nat)"/>
    <property type="match status" value="1"/>
</dbReference>
<dbReference type="InterPro" id="IPR038581">
    <property type="entry name" value="ODC_AZ_sf"/>
</dbReference>
<dbReference type="InterPro" id="IPR016181">
    <property type="entry name" value="Acyl_CoA_acyltransferase"/>
</dbReference>
<proteinExistence type="inferred from homology"/>
<dbReference type="GO" id="GO:0008073">
    <property type="term" value="F:ornithine decarboxylase inhibitor activity"/>
    <property type="evidence" value="ECO:0007669"/>
    <property type="project" value="InterPro"/>
</dbReference>
<dbReference type="Proteomes" id="UP000046393">
    <property type="component" value="Unplaced"/>
</dbReference>
<feature type="signal peptide" evidence="5">
    <location>
        <begin position="1"/>
        <end position="19"/>
    </location>
</feature>
<dbReference type="GO" id="GO:0075523">
    <property type="term" value="P:viral translational frameshifting"/>
    <property type="evidence" value="ECO:0007669"/>
    <property type="project" value="UniProtKB-KW"/>
</dbReference>
<dbReference type="PANTHER" id="PTHR10279:SF10">
    <property type="entry name" value="ORNITHINE DECARBOXYLASE ANTIZYME"/>
    <property type="match status" value="1"/>
</dbReference>
<protein>
    <recommendedName>
        <fullName evidence="3">Ornithine decarboxylase antizyme</fullName>
    </recommendedName>
</protein>
<dbReference type="PANTHER" id="PTHR10279">
    <property type="entry name" value="ORNITHINE DECARBOXYLASE ANTIZYME"/>
    <property type="match status" value="1"/>
</dbReference>
<evidence type="ECO:0000313" key="6">
    <source>
        <dbReference type="Proteomes" id="UP000046393"/>
    </source>
</evidence>
<keyword evidence="6" id="KW-1185">Reference proteome</keyword>
<dbReference type="GO" id="GO:0005737">
    <property type="term" value="C:cytoplasm"/>
    <property type="evidence" value="ECO:0007669"/>
    <property type="project" value="TreeGrafter"/>
</dbReference>
<keyword evidence="5" id="KW-0732">Signal</keyword>
<feature type="chain" id="PRO_5005893485" description="Ornithine decarboxylase antizyme" evidence="5">
    <location>
        <begin position="20"/>
        <end position="140"/>
    </location>
</feature>
<dbReference type="Gene3D" id="3.40.630.60">
    <property type="match status" value="1"/>
</dbReference>
<evidence type="ECO:0000256" key="4">
    <source>
        <dbReference type="ARBA" id="ARBA00022758"/>
    </source>
</evidence>
<reference evidence="7" key="1">
    <citation type="submission" date="2017-02" db="UniProtKB">
        <authorList>
            <consortium name="WormBaseParasite"/>
        </authorList>
    </citation>
    <scope>IDENTIFICATION</scope>
</reference>
<dbReference type="STRING" id="451379.A0A0N5AWB7"/>
<dbReference type="InterPro" id="IPR002993">
    <property type="entry name" value="ODC_AZ"/>
</dbReference>
<name>A0A0N5AWB7_9BILA</name>
<keyword evidence="4" id="KW-0688">Ribosomal frameshifting</keyword>
<accession>A0A0N5AWB7</accession>
<comment type="subunit">
    <text evidence="2">Interacts with ODC1 and thereby sterically blocks ODC homodimerization.</text>
</comment>
<evidence type="ECO:0000313" key="7">
    <source>
        <dbReference type="WBParaSite" id="SMUV_0000921101-mRNA-1"/>
    </source>
</evidence>
<evidence type="ECO:0000256" key="2">
    <source>
        <dbReference type="ARBA" id="ARBA00011836"/>
    </source>
</evidence>
<sequence>MRSIFKFFAFLVVIEATLASGVAPDIPNAQFDGERLKILEGLVKEVSAEWCCHLADKDTLALFLPLNKGVSSLSKDAFVSLLEFCEEELHVKRVLICVNVKAVTNEILSCFKFVGFTPLHPDHYPSNLDPELLFAMVYTV</sequence>
<dbReference type="GO" id="GO:0045732">
    <property type="term" value="P:positive regulation of protein catabolic process"/>
    <property type="evidence" value="ECO:0007669"/>
    <property type="project" value="TreeGrafter"/>
</dbReference>
<evidence type="ECO:0000256" key="1">
    <source>
        <dbReference type="ARBA" id="ARBA00008796"/>
    </source>
</evidence>
<dbReference type="AlphaFoldDB" id="A0A0N5AWB7"/>
<organism evidence="6 7">
    <name type="scientific">Syphacia muris</name>
    <dbReference type="NCBI Taxonomy" id="451379"/>
    <lineage>
        <taxon>Eukaryota</taxon>
        <taxon>Metazoa</taxon>
        <taxon>Ecdysozoa</taxon>
        <taxon>Nematoda</taxon>
        <taxon>Chromadorea</taxon>
        <taxon>Rhabditida</taxon>
        <taxon>Spirurina</taxon>
        <taxon>Oxyuridomorpha</taxon>
        <taxon>Oxyuroidea</taxon>
        <taxon>Oxyuridae</taxon>
        <taxon>Syphacia</taxon>
    </lineage>
</organism>
<dbReference type="GO" id="GO:0005634">
    <property type="term" value="C:nucleus"/>
    <property type="evidence" value="ECO:0007669"/>
    <property type="project" value="TreeGrafter"/>
</dbReference>
<evidence type="ECO:0000256" key="3">
    <source>
        <dbReference type="ARBA" id="ARBA00017712"/>
    </source>
</evidence>